<dbReference type="Pfam" id="PF07715">
    <property type="entry name" value="Plug"/>
    <property type="match status" value="1"/>
</dbReference>
<keyword evidence="5 10" id="KW-0812">Transmembrane</keyword>
<feature type="signal peptide" evidence="12">
    <location>
        <begin position="1"/>
        <end position="34"/>
    </location>
</feature>
<accession>A0A7X7LYP3</accession>
<evidence type="ECO:0000256" key="2">
    <source>
        <dbReference type="ARBA" id="ARBA00009810"/>
    </source>
</evidence>
<evidence type="ECO:0000256" key="5">
    <source>
        <dbReference type="ARBA" id="ARBA00022692"/>
    </source>
</evidence>
<dbReference type="PANTHER" id="PTHR32552:SF83">
    <property type="entry name" value="BLR3904 PROTEIN"/>
    <property type="match status" value="1"/>
</dbReference>
<comment type="subcellular location">
    <subcellularLocation>
        <location evidence="1 10">Cell outer membrane</location>
        <topology evidence="1 10">Multi-pass membrane protein</topology>
    </subcellularLocation>
</comment>
<dbReference type="PANTHER" id="PTHR32552">
    <property type="entry name" value="FERRICHROME IRON RECEPTOR-RELATED"/>
    <property type="match status" value="1"/>
</dbReference>
<reference evidence="15 16" key="1">
    <citation type="journal article" date="2020" name="Biotechnol. Biofuels">
        <title>New insights from the biogas microbiome by comprehensive genome-resolved metagenomics of nearly 1600 species originating from multiple anaerobic digesters.</title>
        <authorList>
            <person name="Campanaro S."/>
            <person name="Treu L."/>
            <person name="Rodriguez-R L.M."/>
            <person name="Kovalovszki A."/>
            <person name="Ziels R.M."/>
            <person name="Maus I."/>
            <person name="Zhu X."/>
            <person name="Kougias P.G."/>
            <person name="Basile A."/>
            <person name="Luo G."/>
            <person name="Schluter A."/>
            <person name="Konstantinidis K.T."/>
            <person name="Angelidaki I."/>
        </authorList>
    </citation>
    <scope>NUCLEOTIDE SEQUENCE [LARGE SCALE GENOMIC DNA]</scope>
    <source>
        <strain evidence="15">AS06rmzACSIP_256</strain>
    </source>
</reference>
<gene>
    <name evidence="15" type="ORF">GX576_15800</name>
</gene>
<dbReference type="NCBIfam" id="TIGR01783">
    <property type="entry name" value="TonB-siderophor"/>
    <property type="match status" value="1"/>
</dbReference>
<evidence type="ECO:0000256" key="8">
    <source>
        <dbReference type="ARBA" id="ARBA00023170"/>
    </source>
</evidence>
<evidence type="ECO:0000256" key="1">
    <source>
        <dbReference type="ARBA" id="ARBA00004571"/>
    </source>
</evidence>
<dbReference type="CDD" id="cd01347">
    <property type="entry name" value="ligand_gated_channel"/>
    <property type="match status" value="1"/>
</dbReference>
<evidence type="ECO:0000256" key="11">
    <source>
        <dbReference type="RuleBase" id="RU003357"/>
    </source>
</evidence>
<dbReference type="Pfam" id="PF00593">
    <property type="entry name" value="TonB_dep_Rec_b-barrel"/>
    <property type="match status" value="1"/>
</dbReference>
<feature type="domain" description="TonB-dependent receptor plug" evidence="14">
    <location>
        <begin position="77"/>
        <end position="176"/>
    </location>
</feature>
<dbReference type="InterPro" id="IPR036942">
    <property type="entry name" value="Beta-barrel_TonB_sf"/>
</dbReference>
<proteinExistence type="inferred from homology"/>
<dbReference type="Gene3D" id="2.40.170.20">
    <property type="entry name" value="TonB-dependent receptor, beta-barrel domain"/>
    <property type="match status" value="1"/>
</dbReference>
<dbReference type="InterPro" id="IPR000531">
    <property type="entry name" value="Beta-barrel_TonB"/>
</dbReference>
<keyword evidence="7 10" id="KW-0472">Membrane</keyword>
<dbReference type="InterPro" id="IPR010105">
    <property type="entry name" value="TonB_sidphr_rcpt"/>
</dbReference>
<protein>
    <submittedName>
        <fullName evidence="15">TonB-dependent siderophore receptor</fullName>
    </submittedName>
</protein>
<sequence length="757" mass="82796">MKQPATLRRRPALTRTGLALGLSTAMLAPAGALGAEEQTEMTAVEVVDTVIDPNPNAEPGVPYKARTSGDKRHVKPLAETPQTIQVITAKQLEDSGRSDLRDILQAQPGITLGTGENGNAFGDRYVIRGQEARSDVFVDGLRDPGMTVRESFATEQVEITKGPSSTFAGRGATGGAVNSVTKQATTDLDFARLSAGVGTDDYRRYTFDGNRVLSDTMAVRVNLLDAYQEVPDRGPADRDREGAAVSLLWKPTDKLDITADYYFAQAEDKPDMGAYIDRGTGRVVKDVPVYLQAEDFLESKIDTWTLRLGYQFSADLRLENLTRYGTTENGYLTTGYRGTSLSTHQGWQDVDYFANALNLYLDKRIAGMKHQFVFGLEYSDHSVKNGVYDYRANSPTNCVANGRGGPQPGHCPIVDGRQVVPDIGRMMNRSFSKGDWDTDWKVKTVSLSAMDTVDLNDEWSVFGGLRYDRFEYDNTVIDRSAGALDYALEDGLWNGHAGISYTFRPDANVYFNYSTASDFNGGESDVGASCGYGGICVPSGTTAEERLRMFANSKPEKSQNFELGTKWNLMDGRLLASGAVFRTVKTDVMENATDDAYSSIGSINTGEYRVEGAELGLSGKLTDKLMVQAGVAVMNSEIRESQDPDNVGKGLSNFPEKTASLLLSYELTPKFTFGGGLTHSSEKYSGEPESAAATDLKVPAYTVYDLFASYRVSKDLTARLNIGNLTDEDYYTAAYRSGAFAYIGDARNVRLTLDYNF</sequence>
<dbReference type="GO" id="GO:0038023">
    <property type="term" value="F:signaling receptor activity"/>
    <property type="evidence" value="ECO:0007669"/>
    <property type="project" value="InterPro"/>
</dbReference>
<evidence type="ECO:0000256" key="6">
    <source>
        <dbReference type="ARBA" id="ARBA00023077"/>
    </source>
</evidence>
<dbReference type="InterPro" id="IPR039426">
    <property type="entry name" value="TonB-dep_rcpt-like"/>
</dbReference>
<dbReference type="GO" id="GO:0015344">
    <property type="term" value="F:siderophore uptake transmembrane transporter activity"/>
    <property type="evidence" value="ECO:0007669"/>
    <property type="project" value="TreeGrafter"/>
</dbReference>
<dbReference type="GO" id="GO:0015891">
    <property type="term" value="P:siderophore transport"/>
    <property type="evidence" value="ECO:0007669"/>
    <property type="project" value="InterPro"/>
</dbReference>
<keyword evidence="6 11" id="KW-0798">TonB box</keyword>
<dbReference type="EMBL" id="JAAYYV010000459">
    <property type="protein sequence ID" value="NLF55831.1"/>
    <property type="molecule type" value="Genomic_DNA"/>
</dbReference>
<evidence type="ECO:0000259" key="13">
    <source>
        <dbReference type="Pfam" id="PF00593"/>
    </source>
</evidence>
<evidence type="ECO:0000313" key="15">
    <source>
        <dbReference type="EMBL" id="NLF55831.1"/>
    </source>
</evidence>
<evidence type="ECO:0000313" key="16">
    <source>
        <dbReference type="Proteomes" id="UP000536534"/>
    </source>
</evidence>
<dbReference type="AlphaFoldDB" id="A0A7X7LYP3"/>
<comment type="similarity">
    <text evidence="2 10 11">Belongs to the TonB-dependent receptor family.</text>
</comment>
<evidence type="ECO:0000259" key="14">
    <source>
        <dbReference type="Pfam" id="PF07715"/>
    </source>
</evidence>
<dbReference type="PROSITE" id="PS52016">
    <property type="entry name" value="TONB_DEPENDENT_REC_3"/>
    <property type="match status" value="1"/>
</dbReference>
<evidence type="ECO:0000256" key="12">
    <source>
        <dbReference type="SAM" id="SignalP"/>
    </source>
</evidence>
<name>A0A7X7LYP3_9RHOO</name>
<keyword evidence="4 10" id="KW-1134">Transmembrane beta strand</keyword>
<dbReference type="GO" id="GO:0009279">
    <property type="term" value="C:cell outer membrane"/>
    <property type="evidence" value="ECO:0007669"/>
    <property type="project" value="UniProtKB-SubCell"/>
</dbReference>
<feature type="domain" description="TonB-dependent receptor-like beta-barrel" evidence="13">
    <location>
        <begin position="251"/>
        <end position="725"/>
    </location>
</feature>
<keyword evidence="8 15" id="KW-0675">Receptor</keyword>
<dbReference type="InterPro" id="IPR012910">
    <property type="entry name" value="Plug_dom"/>
</dbReference>
<dbReference type="Proteomes" id="UP000536534">
    <property type="component" value="Unassembled WGS sequence"/>
</dbReference>
<evidence type="ECO:0000256" key="10">
    <source>
        <dbReference type="PROSITE-ProRule" id="PRU01360"/>
    </source>
</evidence>
<dbReference type="SUPFAM" id="SSF56935">
    <property type="entry name" value="Porins"/>
    <property type="match status" value="1"/>
</dbReference>
<dbReference type="Gene3D" id="2.170.130.10">
    <property type="entry name" value="TonB-dependent receptor, plug domain"/>
    <property type="match status" value="1"/>
</dbReference>
<feature type="chain" id="PRO_5031357680" evidence="12">
    <location>
        <begin position="35"/>
        <end position="757"/>
    </location>
</feature>
<keyword evidence="3 10" id="KW-0813">Transport</keyword>
<evidence type="ECO:0000256" key="4">
    <source>
        <dbReference type="ARBA" id="ARBA00022452"/>
    </source>
</evidence>
<dbReference type="InterPro" id="IPR037066">
    <property type="entry name" value="Plug_dom_sf"/>
</dbReference>
<comment type="caution">
    <text evidence="15">The sequence shown here is derived from an EMBL/GenBank/DDBJ whole genome shotgun (WGS) entry which is preliminary data.</text>
</comment>
<evidence type="ECO:0000256" key="3">
    <source>
        <dbReference type="ARBA" id="ARBA00022448"/>
    </source>
</evidence>
<evidence type="ECO:0000256" key="7">
    <source>
        <dbReference type="ARBA" id="ARBA00023136"/>
    </source>
</evidence>
<keyword evidence="12" id="KW-0732">Signal</keyword>
<organism evidence="15 16">
    <name type="scientific">Thauera phenolivorans</name>
    <dbReference type="NCBI Taxonomy" id="1792543"/>
    <lineage>
        <taxon>Bacteria</taxon>
        <taxon>Pseudomonadati</taxon>
        <taxon>Pseudomonadota</taxon>
        <taxon>Betaproteobacteria</taxon>
        <taxon>Rhodocyclales</taxon>
        <taxon>Zoogloeaceae</taxon>
        <taxon>Thauera</taxon>
    </lineage>
</organism>
<evidence type="ECO:0000256" key="9">
    <source>
        <dbReference type="ARBA" id="ARBA00023237"/>
    </source>
</evidence>
<keyword evidence="9 10" id="KW-0998">Cell outer membrane</keyword>